<dbReference type="RefSeq" id="WP_378588870.1">
    <property type="nucleotide sequence ID" value="NZ_JBHSKD010000007.1"/>
</dbReference>
<sequence>MDTTTPREARSLPATVRTVLLRNLLAAAGAAGAWAVTVSLVGGLAPATVVTVPSGVERPSAAERLAAAHDCWTDDAPAGVVPAHAVVTLPGDRPRVVPADVGFGIWLDGDPGTLHAFCP</sequence>
<evidence type="ECO:0000313" key="2">
    <source>
        <dbReference type="Proteomes" id="UP001596087"/>
    </source>
</evidence>
<proteinExistence type="predicted"/>
<dbReference type="Proteomes" id="UP001596087">
    <property type="component" value="Unassembled WGS sequence"/>
</dbReference>
<keyword evidence="2" id="KW-1185">Reference proteome</keyword>
<name>A0ABW0BGP2_9ACTN</name>
<reference evidence="2" key="1">
    <citation type="journal article" date="2019" name="Int. J. Syst. Evol. Microbiol.">
        <title>The Global Catalogue of Microorganisms (GCM) 10K type strain sequencing project: providing services to taxonomists for standard genome sequencing and annotation.</title>
        <authorList>
            <consortium name="The Broad Institute Genomics Platform"/>
            <consortium name="The Broad Institute Genome Sequencing Center for Infectious Disease"/>
            <person name="Wu L."/>
            <person name="Ma J."/>
        </authorList>
    </citation>
    <scope>NUCLEOTIDE SEQUENCE [LARGE SCALE GENOMIC DNA]</scope>
    <source>
        <strain evidence="2">DFY41</strain>
    </source>
</reference>
<evidence type="ECO:0000313" key="1">
    <source>
        <dbReference type="EMBL" id="MFC5176499.1"/>
    </source>
</evidence>
<comment type="caution">
    <text evidence="1">The sequence shown here is derived from an EMBL/GenBank/DDBJ whole genome shotgun (WGS) entry which is preliminary data.</text>
</comment>
<dbReference type="EMBL" id="JBHSKD010000007">
    <property type="protein sequence ID" value="MFC5176499.1"/>
    <property type="molecule type" value="Genomic_DNA"/>
</dbReference>
<gene>
    <name evidence="1" type="ORF">ACFPGP_07435</name>
</gene>
<organism evidence="1 2">
    <name type="scientific">Nocardioides taihuensis</name>
    <dbReference type="NCBI Taxonomy" id="1835606"/>
    <lineage>
        <taxon>Bacteria</taxon>
        <taxon>Bacillati</taxon>
        <taxon>Actinomycetota</taxon>
        <taxon>Actinomycetes</taxon>
        <taxon>Propionibacteriales</taxon>
        <taxon>Nocardioidaceae</taxon>
        <taxon>Nocardioides</taxon>
    </lineage>
</organism>
<protein>
    <submittedName>
        <fullName evidence="1">Uncharacterized protein</fullName>
    </submittedName>
</protein>
<accession>A0ABW0BGP2</accession>